<dbReference type="SUPFAM" id="SSF50978">
    <property type="entry name" value="WD40 repeat-like"/>
    <property type="match status" value="1"/>
</dbReference>
<dbReference type="InterPro" id="IPR036322">
    <property type="entry name" value="WD40_repeat_dom_sf"/>
</dbReference>
<sequence>MEYKTTIDDTHSKSITCIAYHPIRKEIFTGSEDSSIKVWDIDTGKHLATLSEHKGWITSLYYW</sequence>
<protein>
    <submittedName>
        <fullName evidence="4">Uncharacterized protein</fullName>
    </submittedName>
</protein>
<keyword evidence="2" id="KW-0677">Repeat</keyword>
<evidence type="ECO:0000256" key="2">
    <source>
        <dbReference type="ARBA" id="ARBA00022737"/>
    </source>
</evidence>
<dbReference type="PANTHER" id="PTHR19848:SF8">
    <property type="entry name" value="F-BOX AND WD REPEAT DOMAIN CONTAINING 7"/>
    <property type="match status" value="1"/>
</dbReference>
<keyword evidence="1 3" id="KW-0853">WD repeat</keyword>
<dbReference type="STRING" id="988480.A0A075AVT5"/>
<dbReference type="PROSITE" id="PS00678">
    <property type="entry name" value="WD_REPEATS_1"/>
    <property type="match status" value="1"/>
</dbReference>
<dbReference type="PROSITE" id="PS50294">
    <property type="entry name" value="WD_REPEATS_REGION"/>
    <property type="match status" value="1"/>
</dbReference>
<dbReference type="Gene3D" id="2.130.10.10">
    <property type="entry name" value="YVTN repeat-like/Quinoprotein amine dehydrogenase"/>
    <property type="match status" value="1"/>
</dbReference>
<evidence type="ECO:0000256" key="1">
    <source>
        <dbReference type="ARBA" id="ARBA00022574"/>
    </source>
</evidence>
<dbReference type="Pfam" id="PF00400">
    <property type="entry name" value="WD40"/>
    <property type="match status" value="1"/>
</dbReference>
<dbReference type="HOGENOM" id="CLU_2887066_0_0_1"/>
<organism evidence="4 5">
    <name type="scientific">Rozella allomycis (strain CSF55)</name>
    <dbReference type="NCBI Taxonomy" id="988480"/>
    <lineage>
        <taxon>Eukaryota</taxon>
        <taxon>Fungi</taxon>
        <taxon>Fungi incertae sedis</taxon>
        <taxon>Cryptomycota</taxon>
        <taxon>Cryptomycota incertae sedis</taxon>
        <taxon>Rozella</taxon>
    </lineage>
</organism>
<name>A0A075AVT5_ROZAC</name>
<dbReference type="PROSITE" id="PS50082">
    <property type="entry name" value="WD_REPEATS_2"/>
    <property type="match status" value="1"/>
</dbReference>
<dbReference type="Proteomes" id="UP000030755">
    <property type="component" value="Unassembled WGS sequence"/>
</dbReference>
<evidence type="ECO:0000256" key="3">
    <source>
        <dbReference type="PROSITE-ProRule" id="PRU00221"/>
    </source>
</evidence>
<dbReference type="InterPro" id="IPR015943">
    <property type="entry name" value="WD40/YVTN_repeat-like_dom_sf"/>
</dbReference>
<proteinExistence type="predicted"/>
<dbReference type="InterPro" id="IPR019775">
    <property type="entry name" value="WD40_repeat_CS"/>
</dbReference>
<accession>A0A075AVT5</accession>
<evidence type="ECO:0000313" key="5">
    <source>
        <dbReference type="Proteomes" id="UP000030755"/>
    </source>
</evidence>
<dbReference type="AlphaFoldDB" id="A0A075AVT5"/>
<gene>
    <name evidence="4" type="ORF">O9G_001873</name>
</gene>
<dbReference type="SMART" id="SM00320">
    <property type="entry name" value="WD40"/>
    <property type="match status" value="1"/>
</dbReference>
<dbReference type="EMBL" id="KE560971">
    <property type="protein sequence ID" value="EPZ34260.1"/>
    <property type="molecule type" value="Genomic_DNA"/>
</dbReference>
<dbReference type="OrthoDB" id="2615105at2759"/>
<feature type="repeat" description="WD" evidence="3">
    <location>
        <begin position="8"/>
        <end position="49"/>
    </location>
</feature>
<dbReference type="InterPro" id="IPR001680">
    <property type="entry name" value="WD40_rpt"/>
</dbReference>
<keyword evidence="5" id="KW-1185">Reference proteome</keyword>
<dbReference type="PANTHER" id="PTHR19848">
    <property type="entry name" value="WD40 REPEAT PROTEIN"/>
    <property type="match status" value="1"/>
</dbReference>
<evidence type="ECO:0000313" key="4">
    <source>
        <dbReference type="EMBL" id="EPZ34260.1"/>
    </source>
</evidence>
<reference evidence="4 5" key="1">
    <citation type="journal article" date="2013" name="Curr. Biol.">
        <title>Shared signatures of parasitism and phylogenomics unite Cryptomycota and microsporidia.</title>
        <authorList>
            <person name="James T.Y."/>
            <person name="Pelin A."/>
            <person name="Bonen L."/>
            <person name="Ahrendt S."/>
            <person name="Sain D."/>
            <person name="Corradi N."/>
            <person name="Stajich J.E."/>
        </authorList>
    </citation>
    <scope>NUCLEOTIDE SEQUENCE [LARGE SCALE GENOMIC DNA]</scope>
    <source>
        <strain evidence="4 5">CSF55</strain>
    </source>
</reference>